<dbReference type="EC" id="2.5.1.54" evidence="4"/>
<feature type="binding site" evidence="3">
    <location>
        <position position="396"/>
    </location>
    <ligand>
        <name>Mn(2+)</name>
        <dbReference type="ChEBI" id="CHEBI:29035"/>
    </ligand>
</feature>
<dbReference type="Pfam" id="PF01474">
    <property type="entry name" value="DAHP_synth_2"/>
    <property type="match status" value="1"/>
</dbReference>
<dbReference type="PANTHER" id="PTHR21337:SF0">
    <property type="entry name" value="PHOSPHO-2-DEHYDRO-3-DEOXYHEPTONATE ALDOLASE"/>
    <property type="match status" value="1"/>
</dbReference>
<evidence type="ECO:0000256" key="3">
    <source>
        <dbReference type="PIRSR" id="PIRSR602480-1"/>
    </source>
</evidence>
<keyword evidence="3" id="KW-0104">Cadmium</keyword>
<evidence type="ECO:0000256" key="1">
    <source>
        <dbReference type="ARBA" id="ARBA00008911"/>
    </source>
</evidence>
<keyword evidence="3" id="KW-0170">Cobalt</keyword>
<comment type="cofactor">
    <cofactor evidence="3">
        <name>Mn(2+)</name>
        <dbReference type="ChEBI" id="CHEBI:29035"/>
    </cofactor>
    <cofactor evidence="3">
        <name>Co(2+)</name>
        <dbReference type="ChEBI" id="CHEBI:48828"/>
    </cofactor>
    <cofactor evidence="3">
        <name>Cd(2+)</name>
        <dbReference type="ChEBI" id="CHEBI:48775"/>
    </cofactor>
    <text evidence="3">Binds 1 divalent cation per subunit. The enzyme is active with manganese, cobalt or cadmium ions.</text>
</comment>
<dbReference type="InterPro" id="IPR002480">
    <property type="entry name" value="DAHP_synth_2"/>
</dbReference>
<evidence type="ECO:0000313" key="5">
    <source>
        <dbReference type="EMBL" id="AUD79539.1"/>
    </source>
</evidence>
<dbReference type="RefSeq" id="WP_106647347.1">
    <property type="nucleotide sequence ID" value="NZ_BMGO01000001.1"/>
</dbReference>
<dbReference type="EMBL" id="CP025120">
    <property type="protein sequence ID" value="AUD79539.1"/>
    <property type="molecule type" value="Genomic_DNA"/>
</dbReference>
<evidence type="ECO:0000313" key="6">
    <source>
        <dbReference type="Proteomes" id="UP000232693"/>
    </source>
</evidence>
<feature type="binding site" evidence="3">
    <location>
        <position position="322"/>
    </location>
    <ligand>
        <name>phosphoenolpyruvate</name>
        <dbReference type="ChEBI" id="CHEBI:58702"/>
    </ligand>
</feature>
<accession>A0A2K9B080</accession>
<evidence type="ECO:0000256" key="4">
    <source>
        <dbReference type="RuleBase" id="RU363071"/>
    </source>
</evidence>
<protein>
    <recommendedName>
        <fullName evidence="4">Phospho-2-dehydro-3-deoxyheptonate aldolase</fullName>
        <ecNumber evidence="4">2.5.1.54</ecNumber>
    </recommendedName>
</protein>
<name>A0A2K9B080_9GAMM</name>
<comment type="similarity">
    <text evidence="1 4">Belongs to the class-II DAHP synthase family.</text>
</comment>
<dbReference type="PANTHER" id="PTHR21337">
    <property type="entry name" value="PHOSPHO-2-DEHYDRO-3-DEOXYHEPTONATE ALDOLASE 1, 2"/>
    <property type="match status" value="1"/>
</dbReference>
<dbReference type="AlphaFoldDB" id="A0A2K9B080"/>
<feature type="binding site" evidence="3">
    <location>
        <position position="291"/>
    </location>
    <ligand>
        <name>phosphoenolpyruvate</name>
        <dbReference type="ChEBI" id="CHEBI:58702"/>
    </ligand>
</feature>
<comment type="catalytic activity">
    <reaction evidence="4">
        <text>D-erythrose 4-phosphate + phosphoenolpyruvate + H2O = 7-phospho-2-dehydro-3-deoxy-D-arabino-heptonate + phosphate</text>
        <dbReference type="Rhea" id="RHEA:14717"/>
        <dbReference type="ChEBI" id="CHEBI:15377"/>
        <dbReference type="ChEBI" id="CHEBI:16897"/>
        <dbReference type="ChEBI" id="CHEBI:43474"/>
        <dbReference type="ChEBI" id="CHEBI:58394"/>
        <dbReference type="ChEBI" id="CHEBI:58702"/>
        <dbReference type="EC" id="2.5.1.54"/>
    </reaction>
</comment>
<dbReference type="OrthoDB" id="9766852at2"/>
<gene>
    <name evidence="5" type="ORF">CW740_09925</name>
</gene>
<keyword evidence="3" id="KW-0464">Manganese</keyword>
<keyword evidence="6" id="KW-1185">Reference proteome</keyword>
<dbReference type="InterPro" id="IPR013785">
    <property type="entry name" value="Aldolase_TIM"/>
</dbReference>
<feature type="binding site" evidence="3">
    <location>
        <position position="426"/>
    </location>
    <ligand>
        <name>Mn(2+)</name>
        <dbReference type="ChEBI" id="CHEBI:29035"/>
    </ligand>
</feature>
<dbReference type="Proteomes" id="UP000232693">
    <property type="component" value="Chromosome"/>
</dbReference>
<dbReference type="SUPFAM" id="SSF51569">
    <property type="entry name" value="Aldolase"/>
    <property type="match status" value="1"/>
</dbReference>
<proteinExistence type="inferred from homology"/>
<dbReference type="GO" id="GO:0003849">
    <property type="term" value="F:3-deoxy-7-phosphoheptulonate synthase activity"/>
    <property type="evidence" value="ECO:0007669"/>
    <property type="project" value="UniProtKB-EC"/>
</dbReference>
<organism evidence="5 6">
    <name type="scientific">Kangiella profundi</name>
    <dbReference type="NCBI Taxonomy" id="1561924"/>
    <lineage>
        <taxon>Bacteria</taxon>
        <taxon>Pseudomonadati</taxon>
        <taxon>Pseudomonadota</taxon>
        <taxon>Gammaproteobacteria</taxon>
        <taxon>Kangiellales</taxon>
        <taxon>Kangiellaceae</taxon>
        <taxon>Kangiella</taxon>
    </lineage>
</organism>
<feature type="binding site" evidence="3">
    <location>
        <position position="73"/>
    </location>
    <ligand>
        <name>Mn(2+)</name>
        <dbReference type="ChEBI" id="CHEBI:29035"/>
    </ligand>
</feature>
<sequence>MSNSSADQWTPDSWKRKPVSQQIKYGDSEALAQVIDKLRQLPPLVSASEVDSLKSHIADAQEGRAFILQGGDCAESFSDCNAEAISQKVRLLMSLSLLVSQQTQKPVIRIGRIAGQYAKPRSELTETQDQTTLPSYRGDLVNHVHFSESARMPDPARMLQGYSYASLTINYIRSLLEGDISDLFQLEQESQDLLSLKTNAKLHKSLDQFREAMRLFHQANGPQHNSRHWLEFFTSHEALHLHYEEALTRKANNGKWYNLSTHYPWVGMRTTIQDSAHIEYLRGIANPIAIKVGKDLSPETLVQLCKVLNPNNEAGRLTLIQRFGHQHITQVLPDMIKAVQAAGLKVLWSCDPMHGNTRVSSQGIKTRDFQHIQSELQQAFEIHAAHNTHLGGVHLEMTAEAVMECIGGTYGVTEQELDKAYTSLVDPRLNVAQVFELIDSLEEKQQHLHKIDTKHVSSS</sequence>
<dbReference type="KEGG" id="kpd:CW740_09925"/>
<dbReference type="GO" id="GO:0009073">
    <property type="term" value="P:aromatic amino acid family biosynthetic process"/>
    <property type="evidence" value="ECO:0007669"/>
    <property type="project" value="InterPro"/>
</dbReference>
<feature type="binding site" evidence="3">
    <location>
        <position position="354"/>
    </location>
    <ligand>
        <name>Mn(2+)</name>
        <dbReference type="ChEBI" id="CHEBI:29035"/>
    </ligand>
</feature>
<evidence type="ECO:0000256" key="2">
    <source>
        <dbReference type="ARBA" id="ARBA00022679"/>
    </source>
</evidence>
<reference evidence="5 6" key="1">
    <citation type="submission" date="2017-12" db="EMBL/GenBank/DDBJ databases">
        <title>Kangiella profundi FT102 completed genome.</title>
        <authorList>
            <person name="Xu J."/>
            <person name="Wang J."/>
            <person name="Lu Y."/>
        </authorList>
    </citation>
    <scope>NUCLEOTIDE SEQUENCE [LARGE SCALE GENOMIC DNA]</scope>
    <source>
        <strain evidence="5 6">FT102</strain>
    </source>
</reference>
<keyword evidence="2 4" id="KW-0808">Transferase</keyword>
<feature type="binding site" evidence="3">
    <location>
        <position position="112"/>
    </location>
    <ligand>
        <name>phosphoenolpyruvate</name>
        <dbReference type="ChEBI" id="CHEBI:58702"/>
    </ligand>
</feature>
<dbReference type="Gene3D" id="3.20.20.70">
    <property type="entry name" value="Aldolase class I"/>
    <property type="match status" value="2"/>
</dbReference>